<dbReference type="EMBL" id="WIGN01000122">
    <property type="protein sequence ID" value="KAF6808185.1"/>
    <property type="molecule type" value="Genomic_DNA"/>
</dbReference>
<dbReference type="AlphaFoldDB" id="A0A8H6J8W9"/>
<evidence type="ECO:0000313" key="3">
    <source>
        <dbReference type="Proteomes" id="UP000652219"/>
    </source>
</evidence>
<evidence type="ECO:0000313" key="2">
    <source>
        <dbReference type="EMBL" id="KAF6808185.1"/>
    </source>
</evidence>
<organism evidence="2 3">
    <name type="scientific">Colletotrichum sojae</name>
    <dbReference type="NCBI Taxonomy" id="2175907"/>
    <lineage>
        <taxon>Eukaryota</taxon>
        <taxon>Fungi</taxon>
        <taxon>Dikarya</taxon>
        <taxon>Ascomycota</taxon>
        <taxon>Pezizomycotina</taxon>
        <taxon>Sordariomycetes</taxon>
        <taxon>Hypocreomycetidae</taxon>
        <taxon>Glomerellales</taxon>
        <taxon>Glomerellaceae</taxon>
        <taxon>Colletotrichum</taxon>
        <taxon>Colletotrichum orchidearum species complex</taxon>
    </lineage>
</organism>
<keyword evidence="3" id="KW-1185">Reference proteome</keyword>
<accession>A0A8H6J8W9</accession>
<proteinExistence type="predicted"/>
<keyword evidence="1" id="KW-0732">Signal</keyword>
<comment type="caution">
    <text evidence="2">The sequence shown here is derived from an EMBL/GenBank/DDBJ whole genome shotgun (WGS) entry which is preliminary data.</text>
</comment>
<evidence type="ECO:0000256" key="1">
    <source>
        <dbReference type="SAM" id="SignalP"/>
    </source>
</evidence>
<name>A0A8H6J8W9_9PEZI</name>
<feature type="signal peptide" evidence="1">
    <location>
        <begin position="1"/>
        <end position="19"/>
    </location>
</feature>
<reference evidence="2 3" key="1">
    <citation type="journal article" date="2020" name="Phytopathology">
        <title>Genome Sequence Resources of Colletotrichum truncatum, C. plurivorum, C. musicola, and C. sojae: Four Species Pathogenic to Soybean (Glycine max).</title>
        <authorList>
            <person name="Rogerio F."/>
            <person name="Boufleur T.R."/>
            <person name="Ciampi-Guillardi M."/>
            <person name="Sukno S.A."/>
            <person name="Thon M.R."/>
            <person name="Massola Junior N.S."/>
            <person name="Baroncelli R."/>
        </authorList>
    </citation>
    <scope>NUCLEOTIDE SEQUENCE [LARGE SCALE GENOMIC DNA]</scope>
    <source>
        <strain evidence="2 3">LFN0009</strain>
    </source>
</reference>
<dbReference type="Proteomes" id="UP000652219">
    <property type="component" value="Unassembled WGS sequence"/>
</dbReference>
<protein>
    <submittedName>
        <fullName evidence="2">Uncharacterized protein</fullName>
    </submittedName>
</protein>
<feature type="chain" id="PRO_5034534552" evidence="1">
    <location>
        <begin position="20"/>
        <end position="151"/>
    </location>
</feature>
<gene>
    <name evidence="2" type="ORF">CSOJ01_07694</name>
</gene>
<sequence>MHVWSVVTGIFVAAAAVRASPIVDVPPVSLRIPTSNPSVPLPSPISVPPVPLPSPISEVPPVPWPTPLPDADCCQCTADGGWICKVPDDPNGECIINPIGCPPLPVTHTQCCCCDASRPAQVCRAVPKEDGCFCTLAACPFNWDPTFLPSY</sequence>